<dbReference type="Proteomes" id="UP000182680">
    <property type="component" value="Unassembled WGS sequence"/>
</dbReference>
<name>A0AA94HT88_DESDE</name>
<accession>A0AA94HT88</accession>
<evidence type="ECO:0000313" key="2">
    <source>
        <dbReference type="Proteomes" id="UP000182680"/>
    </source>
</evidence>
<dbReference type="AlphaFoldDB" id="A0AA94HT88"/>
<dbReference type="SUPFAM" id="SSF53335">
    <property type="entry name" value="S-adenosyl-L-methionine-dependent methyltransferases"/>
    <property type="match status" value="1"/>
</dbReference>
<dbReference type="RefSeq" id="WP_072311948.1">
    <property type="nucleotide sequence ID" value="NZ_FPIW01000029.1"/>
</dbReference>
<dbReference type="PANTHER" id="PTHR47739">
    <property type="entry name" value="TRNA1(VAL) (ADENINE(37)-N6)-METHYLTRANSFERASE"/>
    <property type="match status" value="1"/>
</dbReference>
<dbReference type="EMBL" id="FPIW01000029">
    <property type="protein sequence ID" value="SFW53405.1"/>
    <property type="molecule type" value="Genomic_DNA"/>
</dbReference>
<dbReference type="PANTHER" id="PTHR47739:SF1">
    <property type="entry name" value="TRNA1(VAL) (ADENINE(37)-N6)-METHYLTRANSFERASE"/>
    <property type="match status" value="1"/>
</dbReference>
<sequence>MTQYAAPHDVMSARARFPAGLEQPEGSLRFGADALLLAAFVTRHLEAKKHRYAAGGSLARSPGLTPVPVAELGSGCGAALLALALRCPQVAGLGLEREEPLVQAARRNARLLGLSGHVGLPDVSDLPDMTASLDGLDGVTAPSGQARFAMLDIADRSALAALAVPALPHTQASPAGARRLAGNQHIVMANPPYDTGGRPSPRAMRERALRGNGNTAGGEKVLDTFCRAAAMLLRHQGYFFCIHDARALPQLCAAMQAARFGIRRILPVHARAGGPALRILVESRKNAVHDTVLEAPLCLHGDSPDAKPLWTAEALRFCPWLSRNDAGDSALFTAS</sequence>
<protein>
    <submittedName>
        <fullName evidence="1">tRNA1(Val) A37 N6-methylase TrmN6</fullName>
    </submittedName>
</protein>
<evidence type="ECO:0000313" key="1">
    <source>
        <dbReference type="EMBL" id="SFW53405.1"/>
    </source>
</evidence>
<gene>
    <name evidence="1" type="ORF">SAMN02910291_01727</name>
</gene>
<dbReference type="InterPro" id="IPR029063">
    <property type="entry name" value="SAM-dependent_MTases_sf"/>
</dbReference>
<organism evidence="1 2">
    <name type="scientific">Desulfovibrio desulfuricans</name>
    <dbReference type="NCBI Taxonomy" id="876"/>
    <lineage>
        <taxon>Bacteria</taxon>
        <taxon>Pseudomonadati</taxon>
        <taxon>Thermodesulfobacteriota</taxon>
        <taxon>Desulfovibrionia</taxon>
        <taxon>Desulfovibrionales</taxon>
        <taxon>Desulfovibrionaceae</taxon>
        <taxon>Desulfovibrio</taxon>
    </lineage>
</organism>
<dbReference type="Gene3D" id="3.40.50.150">
    <property type="entry name" value="Vaccinia Virus protein VP39"/>
    <property type="match status" value="1"/>
</dbReference>
<reference evidence="2" key="1">
    <citation type="submission" date="2016-11" db="EMBL/GenBank/DDBJ databases">
        <authorList>
            <person name="Jaros S."/>
            <person name="Januszkiewicz K."/>
            <person name="Wedrychowicz H."/>
        </authorList>
    </citation>
    <scope>NUCLEOTIDE SEQUENCE [LARGE SCALE GENOMIC DNA]</scope>
    <source>
        <strain evidence="2">DSM 7057</strain>
    </source>
</reference>
<comment type="caution">
    <text evidence="1">The sequence shown here is derived from an EMBL/GenBank/DDBJ whole genome shotgun (WGS) entry which is preliminary data.</text>
</comment>
<proteinExistence type="predicted"/>
<dbReference type="InterPro" id="IPR050210">
    <property type="entry name" value="tRNA_Adenine-N(6)_MTase"/>
</dbReference>